<organism evidence="4 5">
    <name type="scientific">Achaetomium macrosporum</name>
    <dbReference type="NCBI Taxonomy" id="79813"/>
    <lineage>
        <taxon>Eukaryota</taxon>
        <taxon>Fungi</taxon>
        <taxon>Dikarya</taxon>
        <taxon>Ascomycota</taxon>
        <taxon>Pezizomycotina</taxon>
        <taxon>Sordariomycetes</taxon>
        <taxon>Sordariomycetidae</taxon>
        <taxon>Sordariales</taxon>
        <taxon>Chaetomiaceae</taxon>
        <taxon>Achaetomium</taxon>
    </lineage>
</organism>
<sequence>MPGRVLITGLNGYIATHTAAAFLRAGYSVRGTVRPSTPNVEAVVQALSKFHDGNRLEVVTVSDIGRDGAFDRAVEGTQAIAHLASPVSMAVEDPSEMMWAAVQGTTSLLASALAESRRESGKGVLKSVVFMSSISAIVDPISPPSHVFTEDDWNQYALAATRGQLRHGHTALKLGYLYYQASKVAAERAFWRFGRENKAPFSMVALCPAPVLGPPLYLPKSISNLSMRVKDIYDILRGGPIPESSPIRSAFVDVRDVAELVFNAVEKANATRTPPARYLVVGQSSVSPQEMANILREHYPERRRTIRQGDPDRTYDPEKTRTFDATKARKLLGRPWIRFRQSVLDSADVFLAAKKV</sequence>
<feature type="domain" description="NAD-dependent epimerase/dehydratase" evidence="3">
    <location>
        <begin position="5"/>
        <end position="144"/>
    </location>
</feature>
<dbReference type="Proteomes" id="UP001303760">
    <property type="component" value="Unassembled WGS sequence"/>
</dbReference>
<keyword evidence="5" id="KW-1185">Reference proteome</keyword>
<dbReference type="Pfam" id="PF01370">
    <property type="entry name" value="Epimerase"/>
    <property type="match status" value="1"/>
</dbReference>
<reference evidence="4" key="2">
    <citation type="submission" date="2023-05" db="EMBL/GenBank/DDBJ databases">
        <authorList>
            <consortium name="Lawrence Berkeley National Laboratory"/>
            <person name="Steindorff A."/>
            <person name="Hensen N."/>
            <person name="Bonometti L."/>
            <person name="Westerberg I."/>
            <person name="Brannstrom I.O."/>
            <person name="Guillou S."/>
            <person name="Cros-Aarteil S."/>
            <person name="Calhoun S."/>
            <person name="Haridas S."/>
            <person name="Kuo A."/>
            <person name="Mondo S."/>
            <person name="Pangilinan J."/>
            <person name="Riley R."/>
            <person name="Labutti K."/>
            <person name="Andreopoulos B."/>
            <person name="Lipzen A."/>
            <person name="Chen C."/>
            <person name="Yanf M."/>
            <person name="Daum C."/>
            <person name="Ng V."/>
            <person name="Clum A."/>
            <person name="Ohm R."/>
            <person name="Martin F."/>
            <person name="Silar P."/>
            <person name="Natvig D."/>
            <person name="Lalanne C."/>
            <person name="Gautier V."/>
            <person name="Ament-Velasquez S.L."/>
            <person name="Kruys A."/>
            <person name="Hutchinson M.I."/>
            <person name="Powell A.J."/>
            <person name="Barry K."/>
            <person name="Miller A.N."/>
            <person name="Grigoriev I.V."/>
            <person name="Debuchy R."/>
            <person name="Gladieux P."/>
            <person name="Thoren M.H."/>
            <person name="Johannesson H."/>
        </authorList>
    </citation>
    <scope>NUCLEOTIDE SEQUENCE</scope>
    <source>
        <strain evidence="4">CBS 532.94</strain>
    </source>
</reference>
<keyword evidence="1" id="KW-0560">Oxidoreductase</keyword>
<gene>
    <name evidence="4" type="ORF">C8A03DRAFT_44303</name>
</gene>
<dbReference type="InterPro" id="IPR050425">
    <property type="entry name" value="NAD(P)_dehydrat-like"/>
</dbReference>
<dbReference type="EMBL" id="MU860118">
    <property type="protein sequence ID" value="KAK4237889.1"/>
    <property type="molecule type" value="Genomic_DNA"/>
</dbReference>
<protein>
    <recommendedName>
        <fullName evidence="3">NAD-dependent epimerase/dehydratase domain-containing protein</fullName>
    </recommendedName>
</protein>
<evidence type="ECO:0000259" key="3">
    <source>
        <dbReference type="Pfam" id="PF01370"/>
    </source>
</evidence>
<evidence type="ECO:0000256" key="2">
    <source>
        <dbReference type="ARBA" id="ARBA00023445"/>
    </source>
</evidence>
<dbReference type="PANTHER" id="PTHR10366:SF564">
    <property type="entry name" value="STEROL-4-ALPHA-CARBOXYLATE 3-DEHYDROGENASE, DECARBOXYLATING"/>
    <property type="match status" value="1"/>
</dbReference>
<reference evidence="4" key="1">
    <citation type="journal article" date="2023" name="Mol. Phylogenet. Evol.">
        <title>Genome-scale phylogeny and comparative genomics of the fungal order Sordariales.</title>
        <authorList>
            <person name="Hensen N."/>
            <person name="Bonometti L."/>
            <person name="Westerberg I."/>
            <person name="Brannstrom I.O."/>
            <person name="Guillou S."/>
            <person name="Cros-Aarteil S."/>
            <person name="Calhoun S."/>
            <person name="Haridas S."/>
            <person name="Kuo A."/>
            <person name="Mondo S."/>
            <person name="Pangilinan J."/>
            <person name="Riley R."/>
            <person name="LaButti K."/>
            <person name="Andreopoulos B."/>
            <person name="Lipzen A."/>
            <person name="Chen C."/>
            <person name="Yan M."/>
            <person name="Daum C."/>
            <person name="Ng V."/>
            <person name="Clum A."/>
            <person name="Steindorff A."/>
            <person name="Ohm R.A."/>
            <person name="Martin F."/>
            <person name="Silar P."/>
            <person name="Natvig D.O."/>
            <person name="Lalanne C."/>
            <person name="Gautier V."/>
            <person name="Ament-Velasquez S.L."/>
            <person name="Kruys A."/>
            <person name="Hutchinson M.I."/>
            <person name="Powell A.J."/>
            <person name="Barry K."/>
            <person name="Miller A.N."/>
            <person name="Grigoriev I.V."/>
            <person name="Debuchy R."/>
            <person name="Gladieux P."/>
            <person name="Hiltunen Thoren M."/>
            <person name="Johannesson H."/>
        </authorList>
    </citation>
    <scope>NUCLEOTIDE SEQUENCE</scope>
    <source>
        <strain evidence="4">CBS 532.94</strain>
    </source>
</reference>
<evidence type="ECO:0000256" key="1">
    <source>
        <dbReference type="ARBA" id="ARBA00023002"/>
    </source>
</evidence>
<evidence type="ECO:0000313" key="4">
    <source>
        <dbReference type="EMBL" id="KAK4237889.1"/>
    </source>
</evidence>
<dbReference type="AlphaFoldDB" id="A0AAN7HF61"/>
<dbReference type="Gene3D" id="3.40.50.720">
    <property type="entry name" value="NAD(P)-binding Rossmann-like Domain"/>
    <property type="match status" value="1"/>
</dbReference>
<comment type="similarity">
    <text evidence="2">Belongs to the NAD(P)-dependent epimerase/dehydratase family. Dihydroflavonol-4-reductase subfamily.</text>
</comment>
<dbReference type="InterPro" id="IPR001509">
    <property type="entry name" value="Epimerase_deHydtase"/>
</dbReference>
<accession>A0AAN7HF61</accession>
<proteinExistence type="inferred from homology"/>
<dbReference type="PANTHER" id="PTHR10366">
    <property type="entry name" value="NAD DEPENDENT EPIMERASE/DEHYDRATASE"/>
    <property type="match status" value="1"/>
</dbReference>
<dbReference type="SUPFAM" id="SSF51735">
    <property type="entry name" value="NAD(P)-binding Rossmann-fold domains"/>
    <property type="match status" value="1"/>
</dbReference>
<comment type="caution">
    <text evidence="4">The sequence shown here is derived from an EMBL/GenBank/DDBJ whole genome shotgun (WGS) entry which is preliminary data.</text>
</comment>
<dbReference type="InterPro" id="IPR036291">
    <property type="entry name" value="NAD(P)-bd_dom_sf"/>
</dbReference>
<dbReference type="GO" id="GO:0016616">
    <property type="term" value="F:oxidoreductase activity, acting on the CH-OH group of donors, NAD or NADP as acceptor"/>
    <property type="evidence" value="ECO:0007669"/>
    <property type="project" value="TreeGrafter"/>
</dbReference>
<name>A0AAN7HF61_9PEZI</name>
<evidence type="ECO:0000313" key="5">
    <source>
        <dbReference type="Proteomes" id="UP001303760"/>
    </source>
</evidence>